<gene>
    <name evidence="2" type="ORF">QF118_18645</name>
</gene>
<dbReference type="Proteomes" id="UP001241605">
    <property type="component" value="Chromosome"/>
</dbReference>
<protein>
    <recommendedName>
        <fullName evidence="4">Succinate dehydrogenase</fullName>
    </recommendedName>
</protein>
<organism evidence="2 3">
    <name type="scientific">Tropicibacter oceani</name>
    <dbReference type="NCBI Taxonomy" id="3058420"/>
    <lineage>
        <taxon>Bacteria</taxon>
        <taxon>Pseudomonadati</taxon>
        <taxon>Pseudomonadota</taxon>
        <taxon>Alphaproteobacteria</taxon>
        <taxon>Rhodobacterales</taxon>
        <taxon>Roseobacteraceae</taxon>
        <taxon>Tropicibacter</taxon>
    </lineage>
</organism>
<keyword evidence="1" id="KW-0732">Signal</keyword>
<keyword evidence="3" id="KW-1185">Reference proteome</keyword>
<sequence>MLQLTGYRAAATAALLTLTACSPQAQDQIAREAARSAITPVVVDRFPGVPVEPTLDCIIDNASAPQIRALALDSVAGPSQSTVEIVTNIVSQPETLTCLAAEGLPALLR</sequence>
<proteinExistence type="predicted"/>
<evidence type="ECO:0000313" key="3">
    <source>
        <dbReference type="Proteomes" id="UP001241605"/>
    </source>
</evidence>
<reference evidence="2 3" key="1">
    <citation type="submission" date="2023-05" db="EMBL/GenBank/DDBJ databases">
        <title>YMD87, complete Genome.</title>
        <authorList>
            <person name="Zhang J."/>
            <person name="Xu X."/>
        </authorList>
    </citation>
    <scope>NUCLEOTIDE SEQUENCE [LARGE SCALE GENOMIC DNA]</scope>
    <source>
        <strain evidence="2 3">YMD87</strain>
    </source>
</reference>
<dbReference type="EMBL" id="CP124616">
    <property type="protein sequence ID" value="WGW03910.1"/>
    <property type="molecule type" value="Genomic_DNA"/>
</dbReference>
<accession>A0ABY8QHA1</accession>
<name>A0ABY8QHA1_9RHOB</name>
<evidence type="ECO:0000256" key="1">
    <source>
        <dbReference type="SAM" id="SignalP"/>
    </source>
</evidence>
<feature type="signal peptide" evidence="1">
    <location>
        <begin position="1"/>
        <end position="25"/>
    </location>
</feature>
<evidence type="ECO:0000313" key="2">
    <source>
        <dbReference type="EMBL" id="WGW03910.1"/>
    </source>
</evidence>
<feature type="chain" id="PRO_5046330422" description="Succinate dehydrogenase" evidence="1">
    <location>
        <begin position="26"/>
        <end position="109"/>
    </location>
</feature>
<evidence type="ECO:0008006" key="4">
    <source>
        <dbReference type="Google" id="ProtNLM"/>
    </source>
</evidence>
<dbReference type="RefSeq" id="WP_282300540.1">
    <property type="nucleotide sequence ID" value="NZ_CP124616.1"/>
</dbReference>